<dbReference type="InterPro" id="IPR012132">
    <property type="entry name" value="GMC_OxRdtase"/>
</dbReference>
<dbReference type="Gene3D" id="3.50.50.60">
    <property type="entry name" value="FAD/NAD(P)-binding domain"/>
    <property type="match status" value="1"/>
</dbReference>
<feature type="chain" id="PRO_5046224191" description="Glucose-methanol-choline oxidoreductase N-terminal domain-containing protein" evidence="5">
    <location>
        <begin position="24"/>
        <end position="601"/>
    </location>
</feature>
<evidence type="ECO:0000256" key="1">
    <source>
        <dbReference type="ARBA" id="ARBA00001974"/>
    </source>
</evidence>
<keyword evidence="8" id="KW-1185">Reference proteome</keyword>
<protein>
    <recommendedName>
        <fullName evidence="6">Glucose-methanol-choline oxidoreductase N-terminal domain-containing protein</fullName>
    </recommendedName>
</protein>
<comment type="caution">
    <text evidence="7">The sequence shown here is derived from an EMBL/GenBank/DDBJ whole genome shotgun (WGS) entry which is preliminary data.</text>
</comment>
<keyword evidence="3" id="KW-0285">Flavoprotein</keyword>
<dbReference type="Pfam" id="PF00732">
    <property type="entry name" value="GMC_oxred_N"/>
    <property type="match status" value="1"/>
</dbReference>
<name>A0ABR3JEW0_9AGAR</name>
<keyword evidence="5" id="KW-0732">Signal</keyword>
<sequence length="601" mass="64596">MRLRTRSVATALCLVYFLGLSRAALYDGDVEIPSVEFDFIVVGGGTAGNVIANRLTENANIKVLVLEAGPSNDGVLNSMIPLFAPRLTPGTPYDWNFTTTAQTGFGGRSIPYPRGHILGGSSSVNFMAYTRGSAEDFNRYARMTGDLGWSWLALQPYIRKNERWTAPADNHNTLGQFNPLVHGFNGVNSVSLTGYPRPINNMVKQATNQLSSEFPFNLDYNSGRQLGIGFAQATIKGGRRSSSATSYLAPQYINRPNLHVVVNARVTRLLQTGTSGGKPSVRTLEYVRYVGGVAGPTTTITAKKEVILSAGSIGSPHILLHSGIGDQAALTALNIPVLKHLPSVGRNLSDHPLLNGAWLVNSTDTLEQLRDASFTADVLAQWQATETGYLVTAPFSFFGWLRLPNGASIFQQYGDPAPGPNTAHLELVISNGIPRNPPPTGNFMTISTAVLTPISRGSVTLSTNNPFDNPLIDPGFLTHDFDMFTMREAVRKAKRFMAAPAFSGYVLGAFGPINSIDINNDAQLDAHIRANTGSIFHPVGTAAMSPKNAQYGVVDPDLRVKGIHGLRVIDASVIPIVPSAHTQAPVYFIAERGADLIKAAI</sequence>
<evidence type="ECO:0000313" key="8">
    <source>
        <dbReference type="Proteomes" id="UP001556367"/>
    </source>
</evidence>
<evidence type="ECO:0000256" key="3">
    <source>
        <dbReference type="ARBA" id="ARBA00022630"/>
    </source>
</evidence>
<dbReference type="PANTHER" id="PTHR11552">
    <property type="entry name" value="GLUCOSE-METHANOL-CHOLINE GMC OXIDOREDUCTASE"/>
    <property type="match status" value="1"/>
</dbReference>
<dbReference type="PIRSF" id="PIRSF000137">
    <property type="entry name" value="Alcohol_oxidase"/>
    <property type="match status" value="1"/>
</dbReference>
<feature type="domain" description="Glucose-methanol-choline oxidoreductase N-terminal" evidence="6">
    <location>
        <begin position="311"/>
        <end position="325"/>
    </location>
</feature>
<accession>A0ABR3JEW0</accession>
<dbReference type="SUPFAM" id="SSF51905">
    <property type="entry name" value="FAD/NAD(P)-binding domain"/>
    <property type="match status" value="1"/>
</dbReference>
<proteinExistence type="inferred from homology"/>
<evidence type="ECO:0000256" key="5">
    <source>
        <dbReference type="SAM" id="SignalP"/>
    </source>
</evidence>
<dbReference type="Proteomes" id="UP001556367">
    <property type="component" value="Unassembled WGS sequence"/>
</dbReference>
<dbReference type="PROSITE" id="PS00624">
    <property type="entry name" value="GMC_OXRED_2"/>
    <property type="match status" value="1"/>
</dbReference>
<evidence type="ECO:0000259" key="6">
    <source>
        <dbReference type="PROSITE" id="PS00624"/>
    </source>
</evidence>
<comment type="similarity">
    <text evidence="2">Belongs to the GMC oxidoreductase family.</text>
</comment>
<dbReference type="InterPro" id="IPR000172">
    <property type="entry name" value="GMC_OxRdtase_N"/>
</dbReference>
<dbReference type="Pfam" id="PF05199">
    <property type="entry name" value="GMC_oxred_C"/>
    <property type="match status" value="1"/>
</dbReference>
<dbReference type="InterPro" id="IPR036188">
    <property type="entry name" value="FAD/NAD-bd_sf"/>
</dbReference>
<organism evidence="7 8">
    <name type="scientific">Hohenbuehelia grisea</name>
    <dbReference type="NCBI Taxonomy" id="104357"/>
    <lineage>
        <taxon>Eukaryota</taxon>
        <taxon>Fungi</taxon>
        <taxon>Dikarya</taxon>
        <taxon>Basidiomycota</taxon>
        <taxon>Agaricomycotina</taxon>
        <taxon>Agaricomycetes</taxon>
        <taxon>Agaricomycetidae</taxon>
        <taxon>Agaricales</taxon>
        <taxon>Pleurotineae</taxon>
        <taxon>Pleurotaceae</taxon>
        <taxon>Hohenbuehelia</taxon>
    </lineage>
</organism>
<dbReference type="InterPro" id="IPR007867">
    <property type="entry name" value="GMC_OxRtase_C"/>
</dbReference>
<evidence type="ECO:0000313" key="7">
    <source>
        <dbReference type="EMBL" id="KAL0954174.1"/>
    </source>
</evidence>
<reference evidence="8" key="1">
    <citation type="submission" date="2024-06" db="EMBL/GenBank/DDBJ databases">
        <title>Multi-omics analyses provide insights into the biosynthesis of the anticancer antibiotic pleurotin in Hohenbuehelia grisea.</title>
        <authorList>
            <person name="Weaver J.A."/>
            <person name="Alberti F."/>
        </authorList>
    </citation>
    <scope>NUCLEOTIDE SEQUENCE [LARGE SCALE GENOMIC DNA]</scope>
    <source>
        <strain evidence="8">T-177</strain>
    </source>
</reference>
<dbReference type="EMBL" id="JASNQZ010000008">
    <property type="protein sequence ID" value="KAL0954174.1"/>
    <property type="molecule type" value="Genomic_DNA"/>
</dbReference>
<dbReference type="PANTHER" id="PTHR11552:SF147">
    <property type="entry name" value="CHOLINE DEHYDROGENASE, MITOCHONDRIAL"/>
    <property type="match status" value="1"/>
</dbReference>
<evidence type="ECO:0000256" key="2">
    <source>
        <dbReference type="ARBA" id="ARBA00010790"/>
    </source>
</evidence>
<evidence type="ECO:0000256" key="4">
    <source>
        <dbReference type="ARBA" id="ARBA00022827"/>
    </source>
</evidence>
<comment type="cofactor">
    <cofactor evidence="1">
        <name>FAD</name>
        <dbReference type="ChEBI" id="CHEBI:57692"/>
    </cofactor>
</comment>
<feature type="signal peptide" evidence="5">
    <location>
        <begin position="1"/>
        <end position="23"/>
    </location>
</feature>
<dbReference type="Gene3D" id="3.30.560.10">
    <property type="entry name" value="Glucose Oxidase, domain 3"/>
    <property type="match status" value="1"/>
</dbReference>
<gene>
    <name evidence="7" type="ORF">HGRIS_005305</name>
</gene>
<dbReference type="SUPFAM" id="SSF54373">
    <property type="entry name" value="FAD-linked reductases, C-terminal domain"/>
    <property type="match status" value="1"/>
</dbReference>
<keyword evidence="4" id="KW-0274">FAD</keyword>